<dbReference type="Proteomes" id="UP001237642">
    <property type="component" value="Unassembled WGS sequence"/>
</dbReference>
<name>A0AAD8ME88_9APIA</name>
<organism evidence="2 3">
    <name type="scientific">Heracleum sosnowskyi</name>
    <dbReference type="NCBI Taxonomy" id="360622"/>
    <lineage>
        <taxon>Eukaryota</taxon>
        <taxon>Viridiplantae</taxon>
        <taxon>Streptophyta</taxon>
        <taxon>Embryophyta</taxon>
        <taxon>Tracheophyta</taxon>
        <taxon>Spermatophyta</taxon>
        <taxon>Magnoliopsida</taxon>
        <taxon>eudicotyledons</taxon>
        <taxon>Gunneridae</taxon>
        <taxon>Pentapetalae</taxon>
        <taxon>asterids</taxon>
        <taxon>campanulids</taxon>
        <taxon>Apiales</taxon>
        <taxon>Apiaceae</taxon>
        <taxon>Apioideae</taxon>
        <taxon>apioid superclade</taxon>
        <taxon>Tordylieae</taxon>
        <taxon>Tordyliinae</taxon>
        <taxon>Heracleum</taxon>
    </lineage>
</organism>
<dbReference type="Pfam" id="PF08268">
    <property type="entry name" value="FBA_3"/>
    <property type="match status" value="1"/>
</dbReference>
<feature type="domain" description="F-box" evidence="1">
    <location>
        <begin position="21"/>
        <end position="61"/>
    </location>
</feature>
<dbReference type="InterPro" id="IPR001810">
    <property type="entry name" value="F-box_dom"/>
</dbReference>
<dbReference type="InterPro" id="IPR036047">
    <property type="entry name" value="F-box-like_dom_sf"/>
</dbReference>
<reference evidence="2" key="2">
    <citation type="submission" date="2023-05" db="EMBL/GenBank/DDBJ databases">
        <authorList>
            <person name="Schelkunov M.I."/>
        </authorList>
    </citation>
    <scope>NUCLEOTIDE SEQUENCE</scope>
    <source>
        <strain evidence="2">Hsosn_3</strain>
        <tissue evidence="2">Leaf</tissue>
    </source>
</reference>
<comment type="caution">
    <text evidence="2">The sequence shown here is derived from an EMBL/GenBank/DDBJ whole genome shotgun (WGS) entry which is preliminary data.</text>
</comment>
<dbReference type="Gene3D" id="1.20.1280.50">
    <property type="match status" value="1"/>
</dbReference>
<gene>
    <name evidence="2" type="ORF">POM88_035606</name>
</gene>
<accession>A0AAD8ME88</accession>
<dbReference type="PANTHER" id="PTHR31672">
    <property type="entry name" value="BNACNNG10540D PROTEIN"/>
    <property type="match status" value="1"/>
</dbReference>
<dbReference type="SMART" id="SM00256">
    <property type="entry name" value="FBOX"/>
    <property type="match status" value="1"/>
</dbReference>
<dbReference type="PANTHER" id="PTHR31672:SF13">
    <property type="entry name" value="F-BOX PROTEIN CPR30-LIKE"/>
    <property type="match status" value="1"/>
</dbReference>
<dbReference type="InterPro" id="IPR017451">
    <property type="entry name" value="F-box-assoc_interact_dom"/>
</dbReference>
<sequence>MSKKSYPAASKELKLSIPNQISDDLLYEIFIHLPVETLLRFKSVCKTWLALISSPCFVKSHLATAAASDDQIHIAHSYDYDNHNDTYFVLIDVVSRETADYLDLPFSMDKFPYMPNCIIFGSACGVVSVLCILNDDKYAPIIYLWNPATRLSKRIRSCDFKTKYEALALGFNYDSISNDFKVVTVVLPSYSAAVYSANTNVWRNINPNPIDFPVDCIFDVCVDGILCAAGSHGMIAFDLNAEVFNCGIKFPAPIFDESITEFSFSDHHATITKYNASIAAIIRKRSDYDCKINLWSLDDEACLRGGGICPSWTLRLNIIVNQPVQYVHGYFSEGDFLLVNSDDVWFLYNPNNEEADLCIRRAFLKSMGSHKSTGTLKKIILKMIMRNRFLDGCSESSYCDSTGSL</sequence>
<dbReference type="InterPro" id="IPR050796">
    <property type="entry name" value="SCF_F-box_component"/>
</dbReference>
<evidence type="ECO:0000313" key="3">
    <source>
        <dbReference type="Proteomes" id="UP001237642"/>
    </source>
</evidence>
<proteinExistence type="predicted"/>
<dbReference type="EMBL" id="JAUIZM010000008">
    <property type="protein sequence ID" value="KAK1369514.1"/>
    <property type="molecule type" value="Genomic_DNA"/>
</dbReference>
<evidence type="ECO:0000313" key="2">
    <source>
        <dbReference type="EMBL" id="KAK1369514.1"/>
    </source>
</evidence>
<reference evidence="2" key="1">
    <citation type="submission" date="2023-02" db="EMBL/GenBank/DDBJ databases">
        <title>Genome of toxic invasive species Heracleum sosnowskyi carries increased number of genes despite the absence of recent whole-genome duplications.</title>
        <authorList>
            <person name="Schelkunov M."/>
            <person name="Shtratnikova V."/>
            <person name="Makarenko M."/>
            <person name="Klepikova A."/>
            <person name="Omelchenko D."/>
            <person name="Novikova G."/>
            <person name="Obukhova E."/>
            <person name="Bogdanov V."/>
            <person name="Penin A."/>
            <person name="Logacheva M."/>
        </authorList>
    </citation>
    <scope>NUCLEOTIDE SEQUENCE</scope>
    <source>
        <strain evidence="2">Hsosn_3</strain>
        <tissue evidence="2">Leaf</tissue>
    </source>
</reference>
<dbReference type="InterPro" id="IPR013187">
    <property type="entry name" value="F-box-assoc_dom_typ3"/>
</dbReference>
<dbReference type="SUPFAM" id="SSF81383">
    <property type="entry name" value="F-box domain"/>
    <property type="match status" value="1"/>
</dbReference>
<dbReference type="AlphaFoldDB" id="A0AAD8ME88"/>
<dbReference type="NCBIfam" id="TIGR01640">
    <property type="entry name" value="F_box_assoc_1"/>
    <property type="match status" value="1"/>
</dbReference>
<dbReference type="CDD" id="cd22157">
    <property type="entry name" value="F-box_AtFBW1-like"/>
    <property type="match status" value="1"/>
</dbReference>
<protein>
    <recommendedName>
        <fullName evidence="1">F-box domain-containing protein</fullName>
    </recommendedName>
</protein>
<keyword evidence="3" id="KW-1185">Reference proteome</keyword>
<dbReference type="Pfam" id="PF00646">
    <property type="entry name" value="F-box"/>
    <property type="match status" value="1"/>
</dbReference>
<evidence type="ECO:0000259" key="1">
    <source>
        <dbReference type="SMART" id="SM00256"/>
    </source>
</evidence>